<dbReference type="InterPro" id="IPR013525">
    <property type="entry name" value="ABC2_TM"/>
</dbReference>
<dbReference type="RefSeq" id="WP_187246308.1">
    <property type="nucleotide sequence ID" value="NZ_BAAAOK010000016.1"/>
</dbReference>
<reference evidence="7 8" key="1">
    <citation type="submission" date="2020-06" db="EMBL/GenBank/DDBJ databases">
        <title>Actinomadura xiongansis sp. nov., isolated from soil of Baiyangdian.</title>
        <authorList>
            <person name="Zhang X."/>
        </authorList>
    </citation>
    <scope>NUCLEOTIDE SEQUENCE [LARGE SCALE GENOMIC DNA]</scope>
    <source>
        <strain evidence="7 8">HBUM206468</strain>
    </source>
</reference>
<sequence length="256" mass="26216">MTTVATKDRVGFGNVLAAEWTKAWTVRSTMWTPMVMMVLITGFAVFVGATRSLQPDDTILGGSLTGAVTAQIAASVFGVLVVSGEFGSGTIRATFAATPRRGAVLAAKAVVVAVVMFTTALIGSVVAYQIGTEMLTGEGYASGDAFPAVLGIAVCCAAVGLLGLALGAVLRHSAAAITTMIGVLLLPSLFGPLFGDLQRWVAGASPMAALEKLTQTSDASPDTVGSLGAWPSLSLVCVYSATALVLTAWLVRRRDT</sequence>
<comment type="subcellular location">
    <subcellularLocation>
        <location evidence="1">Membrane</location>
        <topology evidence="1">Multi-pass membrane protein</topology>
    </subcellularLocation>
</comment>
<name>A0ABR7LXI5_9ACTN</name>
<dbReference type="Proteomes" id="UP000805614">
    <property type="component" value="Unassembled WGS sequence"/>
</dbReference>
<proteinExistence type="predicted"/>
<protein>
    <submittedName>
        <fullName evidence="7">ABC transporter permease subunit</fullName>
    </submittedName>
</protein>
<dbReference type="EMBL" id="JABVEC010000025">
    <property type="protein sequence ID" value="MBC6469259.1"/>
    <property type="molecule type" value="Genomic_DNA"/>
</dbReference>
<feature type="transmembrane region" description="Helical" evidence="5">
    <location>
        <begin position="34"/>
        <end position="53"/>
    </location>
</feature>
<feature type="transmembrane region" description="Helical" evidence="5">
    <location>
        <begin position="148"/>
        <end position="170"/>
    </location>
</feature>
<feature type="transmembrane region" description="Helical" evidence="5">
    <location>
        <begin position="177"/>
        <end position="195"/>
    </location>
</feature>
<keyword evidence="8" id="KW-1185">Reference proteome</keyword>
<feature type="transmembrane region" description="Helical" evidence="5">
    <location>
        <begin position="229"/>
        <end position="251"/>
    </location>
</feature>
<feature type="domain" description="ABC-2 type transporter transmembrane" evidence="6">
    <location>
        <begin position="16"/>
        <end position="207"/>
    </location>
</feature>
<organism evidence="7 8">
    <name type="scientific">Actinomadura alba</name>
    <dbReference type="NCBI Taxonomy" id="406431"/>
    <lineage>
        <taxon>Bacteria</taxon>
        <taxon>Bacillati</taxon>
        <taxon>Actinomycetota</taxon>
        <taxon>Actinomycetes</taxon>
        <taxon>Streptosporangiales</taxon>
        <taxon>Thermomonosporaceae</taxon>
        <taxon>Actinomadura</taxon>
    </lineage>
</organism>
<keyword evidence="2 5" id="KW-0812">Transmembrane</keyword>
<evidence type="ECO:0000313" key="7">
    <source>
        <dbReference type="EMBL" id="MBC6469259.1"/>
    </source>
</evidence>
<evidence type="ECO:0000256" key="5">
    <source>
        <dbReference type="SAM" id="Phobius"/>
    </source>
</evidence>
<accession>A0ABR7LXI5</accession>
<evidence type="ECO:0000259" key="6">
    <source>
        <dbReference type="Pfam" id="PF01061"/>
    </source>
</evidence>
<evidence type="ECO:0000256" key="1">
    <source>
        <dbReference type="ARBA" id="ARBA00004141"/>
    </source>
</evidence>
<dbReference type="PANTHER" id="PTHR37305">
    <property type="entry name" value="INTEGRAL MEMBRANE PROTEIN-RELATED"/>
    <property type="match status" value="1"/>
</dbReference>
<keyword evidence="4 5" id="KW-0472">Membrane</keyword>
<evidence type="ECO:0000256" key="3">
    <source>
        <dbReference type="ARBA" id="ARBA00022989"/>
    </source>
</evidence>
<evidence type="ECO:0000256" key="4">
    <source>
        <dbReference type="ARBA" id="ARBA00023136"/>
    </source>
</evidence>
<comment type="caution">
    <text evidence="7">The sequence shown here is derived from an EMBL/GenBank/DDBJ whole genome shotgun (WGS) entry which is preliminary data.</text>
</comment>
<evidence type="ECO:0000256" key="2">
    <source>
        <dbReference type="ARBA" id="ARBA00022692"/>
    </source>
</evidence>
<keyword evidence="3 5" id="KW-1133">Transmembrane helix</keyword>
<dbReference type="PANTHER" id="PTHR37305:SF1">
    <property type="entry name" value="MEMBRANE PROTEIN"/>
    <property type="match status" value="1"/>
</dbReference>
<dbReference type="Pfam" id="PF01061">
    <property type="entry name" value="ABC2_membrane"/>
    <property type="match status" value="1"/>
</dbReference>
<feature type="transmembrane region" description="Helical" evidence="5">
    <location>
        <begin position="103"/>
        <end position="128"/>
    </location>
</feature>
<feature type="transmembrane region" description="Helical" evidence="5">
    <location>
        <begin position="59"/>
        <end position="82"/>
    </location>
</feature>
<evidence type="ECO:0000313" key="8">
    <source>
        <dbReference type="Proteomes" id="UP000805614"/>
    </source>
</evidence>
<gene>
    <name evidence="7" type="ORF">HKK74_27735</name>
</gene>